<evidence type="ECO:0000313" key="2">
    <source>
        <dbReference type="Proteomes" id="UP000827872"/>
    </source>
</evidence>
<reference evidence="1" key="1">
    <citation type="submission" date="2021-08" db="EMBL/GenBank/DDBJ databases">
        <title>The first chromosome-level gecko genome reveals the dynamic sex chromosomes of Neotropical dwarf geckos (Sphaerodactylidae: Sphaerodactylus).</title>
        <authorList>
            <person name="Pinto B.J."/>
            <person name="Keating S.E."/>
            <person name="Gamble T."/>
        </authorList>
    </citation>
    <scope>NUCLEOTIDE SEQUENCE</scope>
    <source>
        <strain evidence="1">TG3544</strain>
    </source>
</reference>
<comment type="caution">
    <text evidence="1">The sequence shown here is derived from an EMBL/GenBank/DDBJ whole genome shotgun (WGS) entry which is preliminary data.</text>
</comment>
<name>A0ACB8F7L8_9SAUR</name>
<gene>
    <name evidence="1" type="ORF">K3G42_030565</name>
</gene>
<dbReference type="EMBL" id="CM037618">
    <property type="protein sequence ID" value="KAH8001080.1"/>
    <property type="molecule type" value="Genomic_DNA"/>
</dbReference>
<evidence type="ECO:0000313" key="1">
    <source>
        <dbReference type="EMBL" id="KAH8001080.1"/>
    </source>
</evidence>
<sequence>MSDSNRWHQLPLPAREGGRKAVHLSLLPAPISPPNHHPTAKWGVEQESATAGSAMGRKPRRAGPTPSSGQRAASQRSPPAAFPRPSQPPPPSPQKGLQPQQAL</sequence>
<proteinExistence type="predicted"/>
<keyword evidence="2" id="KW-1185">Reference proteome</keyword>
<protein>
    <submittedName>
        <fullName evidence="1">Uncharacterized protein</fullName>
    </submittedName>
</protein>
<dbReference type="Proteomes" id="UP000827872">
    <property type="component" value="Linkage Group LG05"/>
</dbReference>
<accession>A0ACB8F7L8</accession>
<organism evidence="1 2">
    <name type="scientific">Sphaerodactylus townsendi</name>
    <dbReference type="NCBI Taxonomy" id="933632"/>
    <lineage>
        <taxon>Eukaryota</taxon>
        <taxon>Metazoa</taxon>
        <taxon>Chordata</taxon>
        <taxon>Craniata</taxon>
        <taxon>Vertebrata</taxon>
        <taxon>Euteleostomi</taxon>
        <taxon>Lepidosauria</taxon>
        <taxon>Squamata</taxon>
        <taxon>Bifurcata</taxon>
        <taxon>Gekkota</taxon>
        <taxon>Sphaerodactylidae</taxon>
        <taxon>Sphaerodactylus</taxon>
    </lineage>
</organism>